<accession>A0A931IHY5</accession>
<organism evidence="8 9">
    <name type="scientific">Nocardia bovistercoris</name>
    <dbReference type="NCBI Taxonomy" id="2785916"/>
    <lineage>
        <taxon>Bacteria</taxon>
        <taxon>Bacillati</taxon>
        <taxon>Actinomycetota</taxon>
        <taxon>Actinomycetes</taxon>
        <taxon>Mycobacteriales</taxon>
        <taxon>Nocardiaceae</taxon>
        <taxon>Nocardia</taxon>
    </lineage>
</organism>
<dbReference type="InterPro" id="IPR007016">
    <property type="entry name" value="O-antigen_ligase-rel_domated"/>
</dbReference>
<dbReference type="Proteomes" id="UP000655751">
    <property type="component" value="Unassembled WGS sequence"/>
</dbReference>
<comment type="caution">
    <text evidence="8">The sequence shown here is derived from an EMBL/GenBank/DDBJ whole genome shotgun (WGS) entry which is preliminary data.</text>
</comment>
<evidence type="ECO:0000256" key="6">
    <source>
        <dbReference type="SAM" id="Phobius"/>
    </source>
</evidence>
<dbReference type="RefSeq" id="WP_196154051.1">
    <property type="nucleotide sequence ID" value="NZ_JADMLG010000029.1"/>
</dbReference>
<feature type="transmembrane region" description="Helical" evidence="6">
    <location>
        <begin position="48"/>
        <end position="68"/>
    </location>
</feature>
<reference evidence="8" key="1">
    <citation type="submission" date="2020-11" db="EMBL/GenBank/DDBJ databases">
        <title>Nocardia NEAU-351.nov., a novel actinomycete isolated from the cow dung.</title>
        <authorList>
            <person name="Zhang X."/>
        </authorList>
    </citation>
    <scope>NUCLEOTIDE SEQUENCE</scope>
    <source>
        <strain evidence="8">NEAU-351</strain>
    </source>
</reference>
<keyword evidence="8" id="KW-0436">Ligase</keyword>
<feature type="transmembrane region" description="Helical" evidence="6">
    <location>
        <begin position="80"/>
        <end position="97"/>
    </location>
</feature>
<feature type="region of interest" description="Disordered" evidence="5">
    <location>
        <begin position="437"/>
        <end position="470"/>
    </location>
</feature>
<proteinExistence type="predicted"/>
<keyword evidence="9" id="KW-1185">Reference proteome</keyword>
<feature type="transmembrane region" description="Helical" evidence="6">
    <location>
        <begin position="21"/>
        <end position="42"/>
    </location>
</feature>
<comment type="subcellular location">
    <subcellularLocation>
        <location evidence="1">Membrane</location>
        <topology evidence="1">Multi-pass membrane protein</topology>
    </subcellularLocation>
</comment>
<keyword evidence="2 6" id="KW-0812">Transmembrane</keyword>
<feature type="transmembrane region" description="Helical" evidence="6">
    <location>
        <begin position="261"/>
        <end position="281"/>
    </location>
</feature>
<dbReference type="GO" id="GO:0016874">
    <property type="term" value="F:ligase activity"/>
    <property type="evidence" value="ECO:0007669"/>
    <property type="project" value="UniProtKB-KW"/>
</dbReference>
<dbReference type="EMBL" id="JADMLG010000029">
    <property type="protein sequence ID" value="MBH0781769.1"/>
    <property type="molecule type" value="Genomic_DNA"/>
</dbReference>
<name>A0A931IHY5_9NOCA</name>
<dbReference type="InterPro" id="IPR051533">
    <property type="entry name" value="WaaL-like"/>
</dbReference>
<evidence type="ECO:0000256" key="5">
    <source>
        <dbReference type="SAM" id="MobiDB-lite"/>
    </source>
</evidence>
<evidence type="ECO:0000256" key="3">
    <source>
        <dbReference type="ARBA" id="ARBA00022989"/>
    </source>
</evidence>
<keyword evidence="3 6" id="KW-1133">Transmembrane helix</keyword>
<dbReference type="PANTHER" id="PTHR37422">
    <property type="entry name" value="TEICHURONIC ACID BIOSYNTHESIS PROTEIN TUAE"/>
    <property type="match status" value="1"/>
</dbReference>
<feature type="compositionally biased region" description="Basic residues" evidence="5">
    <location>
        <begin position="445"/>
        <end position="456"/>
    </location>
</feature>
<evidence type="ECO:0000313" key="8">
    <source>
        <dbReference type="EMBL" id="MBH0781769.1"/>
    </source>
</evidence>
<gene>
    <name evidence="8" type="ORF">IT779_36390</name>
</gene>
<evidence type="ECO:0000256" key="4">
    <source>
        <dbReference type="ARBA" id="ARBA00023136"/>
    </source>
</evidence>
<evidence type="ECO:0000256" key="1">
    <source>
        <dbReference type="ARBA" id="ARBA00004141"/>
    </source>
</evidence>
<feature type="transmembrane region" description="Helical" evidence="6">
    <location>
        <begin position="103"/>
        <end position="123"/>
    </location>
</feature>
<feature type="transmembrane region" description="Helical" evidence="6">
    <location>
        <begin position="336"/>
        <end position="360"/>
    </location>
</feature>
<dbReference type="Pfam" id="PF04932">
    <property type="entry name" value="Wzy_C"/>
    <property type="match status" value="1"/>
</dbReference>
<dbReference type="AlphaFoldDB" id="A0A931IHY5"/>
<dbReference type="PANTHER" id="PTHR37422:SF13">
    <property type="entry name" value="LIPOPOLYSACCHARIDE BIOSYNTHESIS PROTEIN PA4999-RELATED"/>
    <property type="match status" value="1"/>
</dbReference>
<evidence type="ECO:0000256" key="2">
    <source>
        <dbReference type="ARBA" id="ARBA00022692"/>
    </source>
</evidence>
<feature type="transmembrane region" description="Helical" evidence="6">
    <location>
        <begin position="218"/>
        <end position="241"/>
    </location>
</feature>
<feature type="transmembrane region" description="Helical" evidence="6">
    <location>
        <begin position="186"/>
        <end position="206"/>
    </location>
</feature>
<protein>
    <submittedName>
        <fullName evidence="8">O-antigen ligase family protein</fullName>
    </submittedName>
</protein>
<evidence type="ECO:0000313" key="9">
    <source>
        <dbReference type="Proteomes" id="UP000655751"/>
    </source>
</evidence>
<feature type="transmembrane region" description="Helical" evidence="6">
    <location>
        <begin position="130"/>
        <end position="150"/>
    </location>
</feature>
<keyword evidence="4 6" id="KW-0472">Membrane</keyword>
<feature type="domain" description="O-antigen ligase-related" evidence="7">
    <location>
        <begin position="218"/>
        <end position="347"/>
    </location>
</feature>
<dbReference type="GO" id="GO:0016020">
    <property type="term" value="C:membrane"/>
    <property type="evidence" value="ECO:0007669"/>
    <property type="project" value="UniProtKB-SubCell"/>
</dbReference>
<evidence type="ECO:0000259" key="7">
    <source>
        <dbReference type="Pfam" id="PF04932"/>
    </source>
</evidence>
<sequence>MSPLGPAAEAGRPPLVATRVVAARAVALLCLALVAFNCAVNILPEQPIFWIVTPTRLTVLIGIVAALATGESRWRTDLDIPLATLLLCAAVANHLAGQQWATWRGLVTVIAIYYLAVAVSRVIPDPWPAIVLLAIVCVSIAAGVAVQQVVEGTPTGFCRGALDGSDDVCGAGAMIRATGTFSNPNLLAAFLVLLLPVAAAGVAVTVDVSARLLGGGLIVMGYVAVFLSGSRAGVIAAVAGLVVHAGFHRLKSGRALTVNRVYSALGIGLAVVMAVALFVLATRGKVGVRADVWVAGVRIAGEHPLGVGPGRSGAHLNEQTTGSETYQHAHNLWLNYAIEAGVVGMCAVVAITVIGIWSAFDASRANSPTAPATAAGLAGFVVMNLVDSPASNHRIAFATAIVLAVLIVGRERPRPTPPPELRTASMFDVTMPLPRSAAFTPPVAPKRRLPTFRSRNRTTPATNPPSPVRC</sequence>